<feature type="domain" description="C2" evidence="1">
    <location>
        <begin position="66"/>
        <end position="105"/>
    </location>
</feature>
<dbReference type="Proteomes" id="UP000054166">
    <property type="component" value="Unassembled WGS sequence"/>
</dbReference>
<dbReference type="Gene3D" id="2.60.40.150">
    <property type="entry name" value="C2 domain"/>
    <property type="match status" value="1"/>
</dbReference>
<dbReference type="InParanoid" id="A0A0C3AJP2"/>
<accession>A0A0C3AJP2</accession>
<protein>
    <recommendedName>
        <fullName evidence="1">C2 domain-containing protein</fullName>
    </recommendedName>
</protein>
<organism evidence="2 3">
    <name type="scientific">Piloderma croceum (strain F 1598)</name>
    <dbReference type="NCBI Taxonomy" id="765440"/>
    <lineage>
        <taxon>Eukaryota</taxon>
        <taxon>Fungi</taxon>
        <taxon>Dikarya</taxon>
        <taxon>Basidiomycota</taxon>
        <taxon>Agaricomycotina</taxon>
        <taxon>Agaricomycetes</taxon>
        <taxon>Agaricomycetidae</taxon>
        <taxon>Atheliales</taxon>
        <taxon>Atheliaceae</taxon>
        <taxon>Piloderma</taxon>
    </lineage>
</organism>
<keyword evidence="3" id="KW-1185">Reference proteome</keyword>
<dbReference type="EMBL" id="KN833067">
    <property type="protein sequence ID" value="KIM74058.1"/>
    <property type="molecule type" value="Genomic_DNA"/>
</dbReference>
<dbReference type="InterPro" id="IPR000008">
    <property type="entry name" value="C2_dom"/>
</dbReference>
<dbReference type="Pfam" id="PF00168">
    <property type="entry name" value="C2"/>
    <property type="match status" value="1"/>
</dbReference>
<gene>
    <name evidence="2" type="ORF">PILCRDRAFT_828572</name>
</gene>
<reference evidence="2 3" key="1">
    <citation type="submission" date="2014-04" db="EMBL/GenBank/DDBJ databases">
        <authorList>
            <consortium name="DOE Joint Genome Institute"/>
            <person name="Kuo A."/>
            <person name="Tarkka M."/>
            <person name="Buscot F."/>
            <person name="Kohler A."/>
            <person name="Nagy L.G."/>
            <person name="Floudas D."/>
            <person name="Copeland A."/>
            <person name="Barry K.W."/>
            <person name="Cichocki N."/>
            <person name="Veneault-Fourrey C."/>
            <person name="LaButti K."/>
            <person name="Lindquist E.A."/>
            <person name="Lipzen A."/>
            <person name="Lundell T."/>
            <person name="Morin E."/>
            <person name="Murat C."/>
            <person name="Sun H."/>
            <person name="Tunlid A."/>
            <person name="Henrissat B."/>
            <person name="Grigoriev I.V."/>
            <person name="Hibbett D.S."/>
            <person name="Martin F."/>
            <person name="Nordberg H.P."/>
            <person name="Cantor M.N."/>
            <person name="Hua S.X."/>
        </authorList>
    </citation>
    <scope>NUCLEOTIDE SEQUENCE [LARGE SCALE GENOMIC DNA]</scope>
    <source>
        <strain evidence="2 3">F 1598</strain>
    </source>
</reference>
<evidence type="ECO:0000313" key="3">
    <source>
        <dbReference type="Proteomes" id="UP000054166"/>
    </source>
</evidence>
<dbReference type="SUPFAM" id="SSF49562">
    <property type="entry name" value="C2 domain (Calcium/lipid-binding domain, CaLB)"/>
    <property type="match status" value="1"/>
</dbReference>
<proteinExistence type="predicted"/>
<evidence type="ECO:0000313" key="2">
    <source>
        <dbReference type="EMBL" id="KIM74058.1"/>
    </source>
</evidence>
<dbReference type="InterPro" id="IPR035892">
    <property type="entry name" value="C2_domain_sf"/>
</dbReference>
<name>A0A0C3AJP2_PILCF</name>
<dbReference type="AlphaFoldDB" id="A0A0C3AJP2"/>
<evidence type="ECO:0000259" key="1">
    <source>
        <dbReference type="Pfam" id="PF00168"/>
    </source>
</evidence>
<feature type="non-terminal residue" evidence="2">
    <location>
        <position position="105"/>
    </location>
</feature>
<reference evidence="3" key="2">
    <citation type="submission" date="2015-01" db="EMBL/GenBank/DDBJ databases">
        <title>Evolutionary Origins and Diversification of the Mycorrhizal Mutualists.</title>
        <authorList>
            <consortium name="DOE Joint Genome Institute"/>
            <consortium name="Mycorrhizal Genomics Consortium"/>
            <person name="Kohler A."/>
            <person name="Kuo A."/>
            <person name="Nagy L.G."/>
            <person name="Floudas D."/>
            <person name="Copeland A."/>
            <person name="Barry K.W."/>
            <person name="Cichocki N."/>
            <person name="Veneault-Fourrey C."/>
            <person name="LaButti K."/>
            <person name="Lindquist E.A."/>
            <person name="Lipzen A."/>
            <person name="Lundell T."/>
            <person name="Morin E."/>
            <person name="Murat C."/>
            <person name="Riley R."/>
            <person name="Ohm R."/>
            <person name="Sun H."/>
            <person name="Tunlid A."/>
            <person name="Henrissat B."/>
            <person name="Grigoriev I.V."/>
            <person name="Hibbett D.S."/>
            <person name="Martin F."/>
        </authorList>
    </citation>
    <scope>NUCLEOTIDE SEQUENCE [LARGE SCALE GENOMIC DNA]</scope>
    <source>
        <strain evidence="3">F 1598</strain>
    </source>
</reference>
<dbReference type="CDD" id="cd00030">
    <property type="entry name" value="C2"/>
    <property type="match status" value="1"/>
</dbReference>
<dbReference type="HOGENOM" id="CLU_2242988_0_0_1"/>
<dbReference type="OrthoDB" id="163438at2759"/>
<sequence length="105" mass="12069">MQDSGNLKNDHKHGLWHCQTIHIKFQSIDHPPTNLDDFSISSMGALRSETYMLHVGSADMNAWSKSRSKKKSPNLYVEIKLEESVIQKTGVIERKKAPSWNEEFK</sequence>